<accession>A0A7J4IWN5</accession>
<organism evidence="1 2">
    <name type="scientific">Candidatus Iainarchaeum sp</name>
    <dbReference type="NCBI Taxonomy" id="3101447"/>
    <lineage>
        <taxon>Archaea</taxon>
        <taxon>Candidatus Iainarchaeota</taxon>
        <taxon>Candidatus Iainarchaeia</taxon>
        <taxon>Candidatus Iainarchaeales</taxon>
        <taxon>Candidatus Iainarchaeaceae</taxon>
        <taxon>Candidatus Iainarchaeum</taxon>
    </lineage>
</organism>
<reference evidence="2" key="1">
    <citation type="journal article" date="2020" name="bioRxiv">
        <title>A rank-normalized archaeal taxonomy based on genome phylogeny resolves widespread incomplete and uneven classifications.</title>
        <authorList>
            <person name="Rinke C."/>
            <person name="Chuvochina M."/>
            <person name="Mussig A.J."/>
            <person name="Chaumeil P.-A."/>
            <person name="Waite D.W."/>
            <person name="Whitman W.B."/>
            <person name="Parks D.H."/>
            <person name="Hugenholtz P."/>
        </authorList>
    </citation>
    <scope>NUCLEOTIDE SEQUENCE [LARGE SCALE GENOMIC DNA]</scope>
</reference>
<dbReference type="Proteomes" id="UP000565078">
    <property type="component" value="Unassembled WGS sequence"/>
</dbReference>
<protein>
    <submittedName>
        <fullName evidence="1">Uncharacterized protein</fullName>
    </submittedName>
</protein>
<proteinExistence type="predicted"/>
<name>A0A7J4IWN5_9ARCH</name>
<sequence length="137" mass="16646">MGLAKTRQNPPLQRPLTRKQMLRKRRFERKKEMKRMQRPDVTFKEKIKYLLRNGPPAFFDSVTHLYGTMRECIQQGWRFEIWLNGNRWVSGFHGSIKLINCWLEERRIPPITADELQTCYQEFKQKFSAKRPKHPIR</sequence>
<dbReference type="AlphaFoldDB" id="A0A7J4IWN5"/>
<dbReference type="EMBL" id="DUGC01000067">
    <property type="protein sequence ID" value="HIH09882.1"/>
    <property type="molecule type" value="Genomic_DNA"/>
</dbReference>
<evidence type="ECO:0000313" key="2">
    <source>
        <dbReference type="Proteomes" id="UP000565078"/>
    </source>
</evidence>
<evidence type="ECO:0000313" key="1">
    <source>
        <dbReference type="EMBL" id="HIH09882.1"/>
    </source>
</evidence>
<comment type="caution">
    <text evidence="1">The sequence shown here is derived from an EMBL/GenBank/DDBJ whole genome shotgun (WGS) entry which is preliminary data.</text>
</comment>
<gene>
    <name evidence="1" type="ORF">HA254_04395</name>
</gene>